<evidence type="ECO:0000256" key="6">
    <source>
        <dbReference type="ARBA" id="ARBA00023136"/>
    </source>
</evidence>
<feature type="transmembrane region" description="Helical" evidence="8">
    <location>
        <begin position="162"/>
        <end position="179"/>
    </location>
</feature>
<feature type="transmembrane region" description="Helical" evidence="8">
    <location>
        <begin position="437"/>
        <end position="457"/>
    </location>
</feature>
<feature type="transmembrane region" description="Helical" evidence="8">
    <location>
        <begin position="359"/>
        <end position="380"/>
    </location>
</feature>
<dbReference type="GO" id="GO:0016020">
    <property type="term" value="C:membrane"/>
    <property type="evidence" value="ECO:0007669"/>
    <property type="project" value="UniProtKB-SubCell"/>
</dbReference>
<protein>
    <submittedName>
        <fullName evidence="9">NPF family transporter</fullName>
    </submittedName>
</protein>
<reference evidence="9" key="1">
    <citation type="submission" date="2016-10" db="EMBL/GenBank/DDBJ databases">
        <title>Molecular fundamentals of nitrogen uptake and transport in trees.</title>
        <authorList>
            <person name="Castro-Rodriguez V."/>
            <person name="Canas R.A."/>
            <person name="de la Torre F."/>
            <person name="Pascual B."/>
            <person name="Avila C."/>
            <person name="Canovas F.M."/>
        </authorList>
    </citation>
    <scope>NUCLEOTIDE SEQUENCE</scope>
</reference>
<sequence>MPGEANTRTAMEDHSSTCESPLLAIPDSNDLAEDGSSDLKGRPVRRSLTGGWTASLLIIGIEIAERLAYYGIASNLVTYLTNVMHQTTVTAAKNVNVWAGTASMLPLLGAFVADSYLGRYWTIFFSSVVYLLGLCLLTLSASLTSFRPPPCDTTSYTCPEGSGFQVGFFFFSLYLVALGQGGHKPCLQAFGADQFDDRDPDERKHKSSFFNWWYFGISSGLVVSISVLMYIQENVGWGLGFCIPTMAMAIALSLFMCGTRLYRHKLPGDSPFTGIAQVFVASIRKWNVSVPSLGEKKIYVIQEEQLLKGEKSRELLPTNQLRFLDKATVAVDFDYKHKDINWRLCTVTQVEEVKLVLRLLPIWVACLMYGVVFAQSPTFFTKQGSTMDRKIGDNFEIPAASLQSFISLSILVLVPVYDRIFVPVARKITKNERGITLLQRIGIGIFTSILSMTVAALTEMKRLQVAKDNGLEDMPHATIPLSIFWLLPQYILFGISDVFTMIGLQEYFYDQMPDTMRSLGIALYLSVFGIGSFLSSFYISILEELSSRGKKQSWFADNLNRAHLDYFYWSLAALSALFLCIYVAFASCFIYKKVEIDICHDDEETT</sequence>
<dbReference type="InterPro" id="IPR000109">
    <property type="entry name" value="POT_fam"/>
</dbReference>
<feature type="transmembrane region" description="Helical" evidence="8">
    <location>
        <begin position="212"/>
        <end position="231"/>
    </location>
</feature>
<dbReference type="CDD" id="cd17417">
    <property type="entry name" value="MFS_NPF5"/>
    <property type="match status" value="1"/>
</dbReference>
<feature type="transmembrane region" description="Helical" evidence="8">
    <location>
        <begin position="521"/>
        <end position="541"/>
    </location>
</feature>
<dbReference type="PANTHER" id="PTHR11654">
    <property type="entry name" value="OLIGOPEPTIDE TRANSPORTER-RELATED"/>
    <property type="match status" value="1"/>
</dbReference>
<dbReference type="AlphaFoldDB" id="A0A1S6YDJ1"/>
<evidence type="ECO:0000256" key="2">
    <source>
        <dbReference type="ARBA" id="ARBA00005982"/>
    </source>
</evidence>
<keyword evidence="4 8" id="KW-0812">Transmembrane</keyword>
<evidence type="ECO:0000256" key="5">
    <source>
        <dbReference type="ARBA" id="ARBA00022989"/>
    </source>
</evidence>
<dbReference type="SUPFAM" id="SSF103473">
    <property type="entry name" value="MFS general substrate transporter"/>
    <property type="match status" value="1"/>
</dbReference>
<feature type="transmembrane region" description="Helical" evidence="8">
    <location>
        <begin position="477"/>
        <end position="500"/>
    </location>
</feature>
<feature type="transmembrane region" description="Helical" evidence="8">
    <location>
        <begin position="566"/>
        <end position="591"/>
    </location>
</feature>
<accession>A0A1S6YDJ1</accession>
<feature type="transmembrane region" description="Helical" evidence="8">
    <location>
        <begin position="95"/>
        <end position="113"/>
    </location>
</feature>
<feature type="transmembrane region" description="Helical" evidence="8">
    <location>
        <begin position="120"/>
        <end position="142"/>
    </location>
</feature>
<keyword evidence="5 8" id="KW-1133">Transmembrane helix</keyword>
<gene>
    <name evidence="9" type="primary">NPF5.4</name>
</gene>
<keyword evidence="3" id="KW-0597">Phosphoprotein</keyword>
<dbReference type="InterPro" id="IPR018456">
    <property type="entry name" value="PTR2_symporter_CS"/>
</dbReference>
<evidence type="ECO:0000256" key="7">
    <source>
        <dbReference type="SAM" id="MobiDB-lite"/>
    </source>
</evidence>
<proteinExistence type="evidence at transcript level"/>
<evidence type="ECO:0000256" key="1">
    <source>
        <dbReference type="ARBA" id="ARBA00004141"/>
    </source>
</evidence>
<feature type="region of interest" description="Disordered" evidence="7">
    <location>
        <begin position="1"/>
        <end position="37"/>
    </location>
</feature>
<feature type="transmembrane region" description="Helical" evidence="8">
    <location>
        <begin position="400"/>
        <end position="417"/>
    </location>
</feature>
<evidence type="ECO:0000256" key="4">
    <source>
        <dbReference type="ARBA" id="ARBA00022692"/>
    </source>
</evidence>
<dbReference type="GO" id="GO:0042937">
    <property type="term" value="F:tripeptide transmembrane transporter activity"/>
    <property type="evidence" value="ECO:0007669"/>
    <property type="project" value="InterPro"/>
</dbReference>
<dbReference type="InterPro" id="IPR036259">
    <property type="entry name" value="MFS_trans_sf"/>
</dbReference>
<evidence type="ECO:0000256" key="8">
    <source>
        <dbReference type="SAM" id="Phobius"/>
    </source>
</evidence>
<comment type="similarity">
    <text evidence="2">Belongs to the major facilitator superfamily. Proton-dependent oligopeptide transporter (POT/PTR) (TC 2.A.17) family.</text>
</comment>
<dbReference type="EMBL" id="KX986728">
    <property type="protein sequence ID" value="AQX43145.1"/>
    <property type="molecule type" value="mRNA"/>
</dbReference>
<evidence type="ECO:0000313" key="9">
    <source>
        <dbReference type="EMBL" id="AQX43145.1"/>
    </source>
</evidence>
<dbReference type="PROSITE" id="PS01022">
    <property type="entry name" value="PTR2_1"/>
    <property type="match status" value="1"/>
</dbReference>
<name>A0A1S6YDJ1_PINPS</name>
<dbReference type="Gene3D" id="1.20.1250.20">
    <property type="entry name" value="MFS general substrate transporter like domains"/>
    <property type="match status" value="1"/>
</dbReference>
<evidence type="ECO:0000256" key="3">
    <source>
        <dbReference type="ARBA" id="ARBA00022553"/>
    </source>
</evidence>
<organism evidence="9">
    <name type="scientific">Pinus pinaster</name>
    <name type="common">Maritime pine</name>
    <dbReference type="NCBI Taxonomy" id="71647"/>
    <lineage>
        <taxon>Eukaryota</taxon>
        <taxon>Viridiplantae</taxon>
        <taxon>Streptophyta</taxon>
        <taxon>Embryophyta</taxon>
        <taxon>Tracheophyta</taxon>
        <taxon>Spermatophyta</taxon>
        <taxon>Pinopsida</taxon>
        <taxon>Pinidae</taxon>
        <taxon>Conifers I</taxon>
        <taxon>Pinales</taxon>
        <taxon>Pinaceae</taxon>
        <taxon>Pinus</taxon>
        <taxon>Pinus subgen. Pinus</taxon>
    </lineage>
</organism>
<feature type="transmembrane region" description="Helical" evidence="8">
    <location>
        <begin position="237"/>
        <end position="257"/>
    </location>
</feature>
<dbReference type="Pfam" id="PF00854">
    <property type="entry name" value="PTR2"/>
    <property type="match status" value="1"/>
</dbReference>
<keyword evidence="6 8" id="KW-0472">Membrane</keyword>
<dbReference type="InterPro" id="IPR044739">
    <property type="entry name" value="NRT1/PTR"/>
</dbReference>
<comment type="subcellular location">
    <subcellularLocation>
        <location evidence="1">Membrane</location>
        <topology evidence="1">Multi-pass membrane protein</topology>
    </subcellularLocation>
</comment>
<dbReference type="GO" id="GO:0071916">
    <property type="term" value="F:dipeptide transmembrane transporter activity"/>
    <property type="evidence" value="ECO:0007669"/>
    <property type="project" value="InterPro"/>
</dbReference>